<keyword evidence="3" id="KW-1185">Reference proteome</keyword>
<dbReference type="Proteomes" id="UP000177625">
    <property type="component" value="Unassembled WGS sequence"/>
</dbReference>
<name>A0A1E1MTI9_RHYSE</name>
<feature type="region of interest" description="Disordered" evidence="1">
    <location>
        <begin position="1"/>
        <end position="34"/>
    </location>
</feature>
<reference evidence="3" key="1">
    <citation type="submission" date="2016-03" db="EMBL/GenBank/DDBJ databases">
        <authorList>
            <person name="Guldener U."/>
        </authorList>
    </citation>
    <scope>NUCLEOTIDE SEQUENCE [LARGE SCALE GENOMIC DNA]</scope>
</reference>
<dbReference type="AlphaFoldDB" id="A0A1E1MTI9"/>
<proteinExistence type="predicted"/>
<evidence type="ECO:0000313" key="3">
    <source>
        <dbReference type="Proteomes" id="UP000177625"/>
    </source>
</evidence>
<dbReference type="EMBL" id="FJVC01000589">
    <property type="protein sequence ID" value="CZT52370.1"/>
    <property type="molecule type" value="Genomic_DNA"/>
</dbReference>
<gene>
    <name evidence="2" type="ORF">RSE6_13702</name>
</gene>
<evidence type="ECO:0000313" key="2">
    <source>
        <dbReference type="EMBL" id="CZT52370.1"/>
    </source>
</evidence>
<protein>
    <submittedName>
        <fullName evidence="2">Uncharacterized protein</fullName>
    </submittedName>
</protein>
<accession>A0A1E1MTI9</accession>
<organism evidence="2 3">
    <name type="scientific">Rhynchosporium secalis</name>
    <name type="common">Barley scald fungus</name>
    <dbReference type="NCBI Taxonomy" id="38038"/>
    <lineage>
        <taxon>Eukaryota</taxon>
        <taxon>Fungi</taxon>
        <taxon>Dikarya</taxon>
        <taxon>Ascomycota</taxon>
        <taxon>Pezizomycotina</taxon>
        <taxon>Leotiomycetes</taxon>
        <taxon>Helotiales</taxon>
        <taxon>Ploettnerulaceae</taxon>
        <taxon>Rhynchosporium</taxon>
    </lineage>
</organism>
<sequence>MAVPVAAASHFTDSESRSKHPLSAQRQNSDKMGAFRGFEMRRWRDFPEPRSECHSGATGSSTLRNQIQMHLRSQEHEVSKGKYKKHDTQGEIFSGCMYERNFCFASPQTRIFEMKTSCVIEAPVISDNLSSMFLA</sequence>
<evidence type="ECO:0000256" key="1">
    <source>
        <dbReference type="SAM" id="MobiDB-lite"/>
    </source>
</evidence>